<evidence type="ECO:0000256" key="2">
    <source>
        <dbReference type="SAM" id="SignalP"/>
    </source>
</evidence>
<evidence type="ECO:0000313" key="3">
    <source>
        <dbReference type="EMBL" id="KAJ2752556.1"/>
    </source>
</evidence>
<feature type="compositionally biased region" description="Low complexity" evidence="1">
    <location>
        <begin position="99"/>
        <end position="140"/>
    </location>
</feature>
<keyword evidence="2" id="KW-0732">Signal</keyword>
<organism evidence="3 4">
    <name type="scientific">Coemansia pectinata</name>
    <dbReference type="NCBI Taxonomy" id="1052879"/>
    <lineage>
        <taxon>Eukaryota</taxon>
        <taxon>Fungi</taxon>
        <taxon>Fungi incertae sedis</taxon>
        <taxon>Zoopagomycota</taxon>
        <taxon>Kickxellomycotina</taxon>
        <taxon>Kickxellomycetes</taxon>
        <taxon>Kickxellales</taxon>
        <taxon>Kickxellaceae</taxon>
        <taxon>Coemansia</taxon>
    </lineage>
</organism>
<feature type="region of interest" description="Disordered" evidence="1">
    <location>
        <begin position="94"/>
        <end position="168"/>
    </location>
</feature>
<gene>
    <name evidence="3" type="ORF">GGI19_003748</name>
</gene>
<protein>
    <submittedName>
        <fullName evidence="3">Uncharacterized protein</fullName>
    </submittedName>
</protein>
<proteinExistence type="predicted"/>
<evidence type="ECO:0000256" key="1">
    <source>
        <dbReference type="SAM" id="MobiDB-lite"/>
    </source>
</evidence>
<dbReference type="Proteomes" id="UP001140011">
    <property type="component" value="Unassembled WGS sequence"/>
</dbReference>
<reference evidence="3" key="1">
    <citation type="submission" date="2022-07" db="EMBL/GenBank/DDBJ databases">
        <title>Phylogenomic reconstructions and comparative analyses of Kickxellomycotina fungi.</title>
        <authorList>
            <person name="Reynolds N.K."/>
            <person name="Stajich J.E."/>
            <person name="Barry K."/>
            <person name="Grigoriev I.V."/>
            <person name="Crous P."/>
            <person name="Smith M.E."/>
        </authorList>
    </citation>
    <scope>NUCLEOTIDE SEQUENCE</scope>
    <source>
        <strain evidence="3">BCRC 34297</strain>
    </source>
</reference>
<evidence type="ECO:0000313" key="4">
    <source>
        <dbReference type="Proteomes" id="UP001140011"/>
    </source>
</evidence>
<sequence>MKLAATILTLAATAAAQASSASLTALQQCLQKTCPNNIHDVACQAACLGLPNPNASMIADTAACYAKCPATDQQAQIDCKNKCDQIYNPSGSIISNHLTPDGVSPVSTPTSTSKTDTTKPTSKPQSPQPSGSSSGTVPPKSDSHNSNDSDSDSNNSNSDSTSSSKTNGAAALKAAFSAVAIVAAAAMF</sequence>
<feature type="chain" id="PRO_5040731523" evidence="2">
    <location>
        <begin position="17"/>
        <end position="188"/>
    </location>
</feature>
<keyword evidence="4" id="KW-1185">Reference proteome</keyword>
<feature type="signal peptide" evidence="2">
    <location>
        <begin position="1"/>
        <end position="16"/>
    </location>
</feature>
<dbReference type="AlphaFoldDB" id="A0A9W8GXC8"/>
<accession>A0A9W8GXC8</accession>
<dbReference type="OrthoDB" id="5597238at2759"/>
<comment type="caution">
    <text evidence="3">The sequence shown here is derived from an EMBL/GenBank/DDBJ whole genome shotgun (WGS) entry which is preliminary data.</text>
</comment>
<dbReference type="EMBL" id="JANBUH010000270">
    <property type="protein sequence ID" value="KAJ2752556.1"/>
    <property type="molecule type" value="Genomic_DNA"/>
</dbReference>
<feature type="compositionally biased region" description="Low complexity" evidence="1">
    <location>
        <begin position="148"/>
        <end position="168"/>
    </location>
</feature>
<name>A0A9W8GXC8_9FUNG</name>